<keyword evidence="7" id="KW-0808">Transferase</keyword>
<protein>
    <recommendedName>
        <fullName evidence="6">Phosphoenolpyruvate synthase</fullName>
        <ecNumber evidence="5">2.7.9.2</ecNumber>
    </recommendedName>
    <alternativeName>
        <fullName evidence="13">Pyruvate, water dikinase</fullName>
    </alternativeName>
</protein>
<keyword evidence="8" id="KW-0479">Metal-binding</keyword>
<keyword evidence="12" id="KW-0460">Magnesium</keyword>
<evidence type="ECO:0000259" key="17">
    <source>
        <dbReference type="Pfam" id="PF01326"/>
    </source>
</evidence>
<keyword evidence="19" id="KW-1185">Reference proteome</keyword>
<dbReference type="InterPro" id="IPR006319">
    <property type="entry name" value="PEP_synth"/>
</dbReference>
<dbReference type="GO" id="GO:0006094">
    <property type="term" value="P:gluconeogenesis"/>
    <property type="evidence" value="ECO:0007669"/>
    <property type="project" value="UniProtKB-UniPathway"/>
</dbReference>
<evidence type="ECO:0000256" key="2">
    <source>
        <dbReference type="ARBA" id="ARBA00002988"/>
    </source>
</evidence>
<accession>A0A7J0BPG5</accession>
<keyword evidence="18" id="KW-0670">Pyruvate</keyword>
<feature type="domain" description="Pyruvate phosphate dikinase AMP/ATP-binding" evidence="17">
    <location>
        <begin position="139"/>
        <end position="420"/>
    </location>
</feature>
<dbReference type="UniPathway" id="UPA00138"/>
<gene>
    <name evidence="18" type="ORF">DSM101010T_35360</name>
</gene>
<dbReference type="Gene3D" id="3.50.30.10">
    <property type="entry name" value="Phosphohistidine domain"/>
    <property type="match status" value="1"/>
</dbReference>
<evidence type="ECO:0000256" key="7">
    <source>
        <dbReference type="ARBA" id="ARBA00022679"/>
    </source>
</evidence>
<feature type="region of interest" description="Disordered" evidence="15">
    <location>
        <begin position="850"/>
        <end position="877"/>
    </location>
</feature>
<comment type="pathway">
    <text evidence="3">Carbohydrate biosynthesis; gluconeogenesis.</text>
</comment>
<dbReference type="InterPro" id="IPR036637">
    <property type="entry name" value="Phosphohistidine_dom_sf"/>
</dbReference>
<keyword evidence="9" id="KW-0547">Nucleotide-binding</keyword>
<keyword evidence="10" id="KW-0418">Kinase</keyword>
<evidence type="ECO:0000256" key="8">
    <source>
        <dbReference type="ARBA" id="ARBA00022723"/>
    </source>
</evidence>
<dbReference type="Pfam" id="PF00391">
    <property type="entry name" value="PEP-utilizers"/>
    <property type="match status" value="1"/>
</dbReference>
<evidence type="ECO:0000256" key="13">
    <source>
        <dbReference type="ARBA" id="ARBA00033470"/>
    </source>
</evidence>
<dbReference type="Proteomes" id="UP000503840">
    <property type="component" value="Unassembled WGS sequence"/>
</dbReference>
<dbReference type="GO" id="GO:0046872">
    <property type="term" value="F:metal ion binding"/>
    <property type="evidence" value="ECO:0007669"/>
    <property type="project" value="UniProtKB-KW"/>
</dbReference>
<evidence type="ECO:0000256" key="15">
    <source>
        <dbReference type="SAM" id="MobiDB-lite"/>
    </source>
</evidence>
<evidence type="ECO:0000313" key="19">
    <source>
        <dbReference type="Proteomes" id="UP000503840"/>
    </source>
</evidence>
<dbReference type="SUPFAM" id="SSF56059">
    <property type="entry name" value="Glutathione synthetase ATP-binding domain-like"/>
    <property type="match status" value="1"/>
</dbReference>
<dbReference type="EMBL" id="BLVO01000016">
    <property type="protein sequence ID" value="GFM35171.1"/>
    <property type="molecule type" value="Genomic_DNA"/>
</dbReference>
<dbReference type="AlphaFoldDB" id="A0A7J0BPG5"/>
<evidence type="ECO:0000256" key="10">
    <source>
        <dbReference type="ARBA" id="ARBA00022777"/>
    </source>
</evidence>
<proteinExistence type="inferred from homology"/>
<evidence type="ECO:0000256" key="3">
    <source>
        <dbReference type="ARBA" id="ARBA00004742"/>
    </source>
</evidence>
<dbReference type="InterPro" id="IPR008279">
    <property type="entry name" value="PEP-util_enz_mobile_dom"/>
</dbReference>
<evidence type="ECO:0000256" key="6">
    <source>
        <dbReference type="ARBA" id="ARBA00021623"/>
    </source>
</evidence>
<dbReference type="RefSeq" id="WP_174406795.1">
    <property type="nucleotide sequence ID" value="NZ_BLVO01000016.1"/>
</dbReference>
<evidence type="ECO:0000256" key="9">
    <source>
        <dbReference type="ARBA" id="ARBA00022741"/>
    </source>
</evidence>
<evidence type="ECO:0000256" key="12">
    <source>
        <dbReference type="ARBA" id="ARBA00022842"/>
    </source>
</evidence>
<evidence type="ECO:0000256" key="4">
    <source>
        <dbReference type="ARBA" id="ARBA00007837"/>
    </source>
</evidence>
<comment type="function">
    <text evidence="2">Catalyzes the phosphorylation of pyruvate to phosphoenolpyruvate.</text>
</comment>
<evidence type="ECO:0000313" key="18">
    <source>
        <dbReference type="EMBL" id="GFM35171.1"/>
    </source>
</evidence>
<feature type="domain" description="PEP-utilising enzyme mobile" evidence="16">
    <location>
        <begin position="467"/>
        <end position="535"/>
    </location>
</feature>
<dbReference type="Gene3D" id="3.30.470.20">
    <property type="entry name" value="ATP-grasp fold, B domain"/>
    <property type="match status" value="1"/>
</dbReference>
<dbReference type="GO" id="GO:0008986">
    <property type="term" value="F:pyruvate, water dikinase activity"/>
    <property type="evidence" value="ECO:0007669"/>
    <property type="project" value="UniProtKB-EC"/>
</dbReference>
<dbReference type="Pfam" id="PF01326">
    <property type="entry name" value="PPDK_N"/>
    <property type="match status" value="1"/>
</dbReference>
<evidence type="ECO:0000256" key="5">
    <source>
        <dbReference type="ARBA" id="ARBA00011996"/>
    </source>
</evidence>
<dbReference type="Gene3D" id="3.30.1490.20">
    <property type="entry name" value="ATP-grasp fold, A domain"/>
    <property type="match status" value="1"/>
</dbReference>
<dbReference type="SUPFAM" id="SSF52009">
    <property type="entry name" value="Phosphohistidine domain"/>
    <property type="match status" value="1"/>
</dbReference>
<comment type="caution">
    <text evidence="18">The sequence shown here is derived from an EMBL/GenBank/DDBJ whole genome shotgun (WGS) entry which is preliminary data.</text>
</comment>
<dbReference type="EC" id="2.7.9.2" evidence="5"/>
<dbReference type="GO" id="GO:0005524">
    <property type="term" value="F:ATP binding"/>
    <property type="evidence" value="ECO:0007669"/>
    <property type="project" value="UniProtKB-KW"/>
</dbReference>
<dbReference type="PANTHER" id="PTHR43030:SF1">
    <property type="entry name" value="PHOSPHOENOLPYRUVATE SYNTHASE"/>
    <property type="match status" value="1"/>
</dbReference>
<evidence type="ECO:0000256" key="1">
    <source>
        <dbReference type="ARBA" id="ARBA00001946"/>
    </source>
</evidence>
<evidence type="ECO:0000259" key="16">
    <source>
        <dbReference type="Pfam" id="PF00391"/>
    </source>
</evidence>
<evidence type="ECO:0000256" key="11">
    <source>
        <dbReference type="ARBA" id="ARBA00022840"/>
    </source>
</evidence>
<comment type="similarity">
    <text evidence="4">Belongs to the PEP-utilizing enzyme family.</text>
</comment>
<reference evidence="18 19" key="1">
    <citation type="submission" date="2020-05" db="EMBL/GenBank/DDBJ databases">
        <title>Draft genome sequence of Desulfovibrio sp. strain HN2T.</title>
        <authorList>
            <person name="Ueno A."/>
            <person name="Tamazawa S."/>
            <person name="Tamamura S."/>
            <person name="Murakami T."/>
            <person name="Kiyama T."/>
            <person name="Inomata H."/>
            <person name="Amano Y."/>
            <person name="Miyakawa K."/>
            <person name="Tamaki H."/>
            <person name="Naganuma T."/>
            <person name="Kaneko K."/>
        </authorList>
    </citation>
    <scope>NUCLEOTIDE SEQUENCE [LARGE SCALE GENOMIC DNA]</scope>
    <source>
        <strain evidence="18 19">HN2</strain>
    </source>
</reference>
<dbReference type="InterPro" id="IPR013815">
    <property type="entry name" value="ATP_grasp_subdomain_1"/>
</dbReference>
<keyword evidence="11" id="KW-0067">ATP-binding</keyword>
<name>A0A7J0BPG5_9BACT</name>
<evidence type="ECO:0000256" key="14">
    <source>
        <dbReference type="ARBA" id="ARBA00047700"/>
    </source>
</evidence>
<organism evidence="18 19">
    <name type="scientific">Desulfovibrio subterraneus</name>
    <dbReference type="NCBI Taxonomy" id="2718620"/>
    <lineage>
        <taxon>Bacteria</taxon>
        <taxon>Pseudomonadati</taxon>
        <taxon>Thermodesulfobacteriota</taxon>
        <taxon>Desulfovibrionia</taxon>
        <taxon>Desulfovibrionales</taxon>
        <taxon>Desulfovibrionaceae</taxon>
        <taxon>Desulfovibrio</taxon>
    </lineage>
</organism>
<comment type="cofactor">
    <cofactor evidence="1">
        <name>Mg(2+)</name>
        <dbReference type="ChEBI" id="CHEBI:18420"/>
    </cofactor>
</comment>
<sequence>MPQPNIIARVMAFLGRPATPPVDPSLIKERHRARCNDFRLLIRANNKALEGMSEIEEALHGTMPFGMAFIRSRCVQVASSVRQMVQRINALSDNGYPELEERFHAINNAVAATLEPRVRDTSGPLALPLAGLTQEHAGEVGPKALNLSLAAANLQLAIPEGFVVTATGFRLFMEHSGLRDEIRRLTQIADTGDLEGLAALSHRLQEQIQQSPLPPQLQDAIEDACSELRRRMGSHRTLAVRSSALGEDLAGMTAAGQYRTVLNVRFNDVIDAYRQVVAGKYDVPALAYRFNRGLRDEDIDMCVACMVMVDAVAGGVAYSRDPADIASPDIIINAVDGAPVAVVDGSRDADLIIMRRNDSGIAITSNTAKLTGNLLTQEHLATLARQVDGLERHFGSPQDVEWALDRSGSLILLQSRPLHADAPADPLPDRNDDAPPPLMQGGITAASGIAHGPVQILRNSEDAYGCPHGAVAVMVQSLPRWAPVMNRVAGLVAERGSATGHLASVAREFGIPALFGLEGAVAALENVADITVDADYKRIYAGCASHLLADRPCKPRNLMQGSPVHATLKNAAEHIVPLHLLDPAAEEFRPASCNTFHDITRFCHEKAVEELFRVDDRFPRDTLSRQLYIDRPMQYRVVDLDDGLGPDLDARFVQIKDIRSVPMLALWEGMTAVPLEAPVALDTRGFMSVLVQAASNPELDPAAHTQFTQQNYFMISSTFCNLQARFGFHFSTAEAQITDTPQENYATLRFKGGAADLDRRLRRVRLLGELLEERGFRVDVVEDALFARIEGLYAHETEEGAALLGFLIMHSRQLDMVMSDAGRASEWRKRLYQGMETVIEAVRSRRAERAAAAQADAEDAAHGSAAGNADTTAEGRT</sequence>
<dbReference type="InterPro" id="IPR002192">
    <property type="entry name" value="PPDK_AMP/ATP-bd"/>
</dbReference>
<dbReference type="PANTHER" id="PTHR43030">
    <property type="entry name" value="PHOSPHOENOLPYRUVATE SYNTHASE"/>
    <property type="match status" value="1"/>
</dbReference>
<comment type="catalytic activity">
    <reaction evidence="14">
        <text>pyruvate + ATP + H2O = phosphoenolpyruvate + AMP + phosphate + 2 H(+)</text>
        <dbReference type="Rhea" id="RHEA:11364"/>
        <dbReference type="ChEBI" id="CHEBI:15361"/>
        <dbReference type="ChEBI" id="CHEBI:15377"/>
        <dbReference type="ChEBI" id="CHEBI:15378"/>
        <dbReference type="ChEBI" id="CHEBI:30616"/>
        <dbReference type="ChEBI" id="CHEBI:43474"/>
        <dbReference type="ChEBI" id="CHEBI:58702"/>
        <dbReference type="ChEBI" id="CHEBI:456215"/>
        <dbReference type="EC" id="2.7.9.2"/>
    </reaction>
</comment>